<accession>A0AAD7FZK1</accession>
<dbReference type="InterPro" id="IPR001138">
    <property type="entry name" value="Zn2Cys6_DnaBD"/>
</dbReference>
<keyword evidence="2" id="KW-0479">Metal-binding</keyword>
<dbReference type="CDD" id="cd00067">
    <property type="entry name" value="GAL4"/>
    <property type="match status" value="1"/>
</dbReference>
<evidence type="ECO:0000313" key="7">
    <source>
        <dbReference type="EMBL" id="KAJ7646713.1"/>
    </source>
</evidence>
<dbReference type="InterPro" id="IPR017896">
    <property type="entry name" value="4Fe4S_Fe-S-bd"/>
</dbReference>
<feature type="compositionally biased region" description="Low complexity" evidence="4">
    <location>
        <begin position="642"/>
        <end position="656"/>
    </location>
</feature>
<comment type="caution">
    <text evidence="7">The sequence shown here is derived from an EMBL/GenBank/DDBJ whole genome shotgun (WGS) entry which is preliminary data.</text>
</comment>
<evidence type="ECO:0000259" key="6">
    <source>
        <dbReference type="PROSITE" id="PS51379"/>
    </source>
</evidence>
<evidence type="ECO:0000256" key="3">
    <source>
        <dbReference type="ARBA" id="ARBA00023242"/>
    </source>
</evidence>
<keyword evidence="3" id="KW-0539">Nucleus</keyword>
<dbReference type="AlphaFoldDB" id="A0AAD7FZK1"/>
<evidence type="ECO:0000256" key="4">
    <source>
        <dbReference type="SAM" id="MobiDB-lite"/>
    </source>
</evidence>
<feature type="domain" description="Zn(2)-C6 fungal-type" evidence="5">
    <location>
        <begin position="9"/>
        <end position="38"/>
    </location>
</feature>
<name>A0AAD7FZK1_9AGAR</name>
<dbReference type="InterPro" id="IPR036864">
    <property type="entry name" value="Zn2-C6_fun-type_DNA-bd_sf"/>
</dbReference>
<dbReference type="InterPro" id="IPR007219">
    <property type="entry name" value="XnlR_reg_dom"/>
</dbReference>
<dbReference type="GO" id="GO:0006351">
    <property type="term" value="P:DNA-templated transcription"/>
    <property type="evidence" value="ECO:0007669"/>
    <property type="project" value="InterPro"/>
</dbReference>
<dbReference type="GO" id="GO:0003677">
    <property type="term" value="F:DNA binding"/>
    <property type="evidence" value="ECO:0007669"/>
    <property type="project" value="InterPro"/>
</dbReference>
<dbReference type="Proteomes" id="UP001221142">
    <property type="component" value="Unassembled WGS sequence"/>
</dbReference>
<evidence type="ECO:0008006" key="9">
    <source>
        <dbReference type="Google" id="ProtNLM"/>
    </source>
</evidence>
<dbReference type="Gene3D" id="4.10.240.10">
    <property type="entry name" value="Zn(2)-C6 fungal-type DNA-binding domain"/>
    <property type="match status" value="1"/>
</dbReference>
<protein>
    <recommendedName>
        <fullName evidence="9">Zn(2)-C6 fungal-type domain-containing protein</fullName>
    </recommendedName>
</protein>
<evidence type="ECO:0000256" key="2">
    <source>
        <dbReference type="ARBA" id="ARBA00022723"/>
    </source>
</evidence>
<dbReference type="GO" id="GO:0008270">
    <property type="term" value="F:zinc ion binding"/>
    <property type="evidence" value="ECO:0007669"/>
    <property type="project" value="InterPro"/>
</dbReference>
<dbReference type="PROSITE" id="PS50048">
    <property type="entry name" value="ZN2_CY6_FUNGAL_2"/>
    <property type="match status" value="1"/>
</dbReference>
<dbReference type="PANTHER" id="PTHR31001">
    <property type="entry name" value="UNCHARACTERIZED TRANSCRIPTIONAL REGULATORY PROTEIN"/>
    <property type="match status" value="1"/>
</dbReference>
<dbReference type="Pfam" id="PF04082">
    <property type="entry name" value="Fungal_trans"/>
    <property type="match status" value="1"/>
</dbReference>
<feature type="domain" description="4Fe-4S ferredoxin-type" evidence="6">
    <location>
        <begin position="16"/>
        <end position="48"/>
    </location>
</feature>
<gene>
    <name evidence="7" type="ORF">FB45DRAFT_180259</name>
</gene>
<reference evidence="7" key="1">
    <citation type="submission" date="2023-03" db="EMBL/GenBank/DDBJ databases">
        <title>Massive genome expansion in bonnet fungi (Mycena s.s.) driven by repeated elements and novel gene families across ecological guilds.</title>
        <authorList>
            <consortium name="Lawrence Berkeley National Laboratory"/>
            <person name="Harder C.B."/>
            <person name="Miyauchi S."/>
            <person name="Viragh M."/>
            <person name="Kuo A."/>
            <person name="Thoen E."/>
            <person name="Andreopoulos B."/>
            <person name="Lu D."/>
            <person name="Skrede I."/>
            <person name="Drula E."/>
            <person name="Henrissat B."/>
            <person name="Morin E."/>
            <person name="Kohler A."/>
            <person name="Barry K."/>
            <person name="LaButti K."/>
            <person name="Morin E."/>
            <person name="Salamov A."/>
            <person name="Lipzen A."/>
            <person name="Mereny Z."/>
            <person name="Hegedus B."/>
            <person name="Baldrian P."/>
            <person name="Stursova M."/>
            <person name="Weitz H."/>
            <person name="Taylor A."/>
            <person name="Grigoriev I.V."/>
            <person name="Nagy L.G."/>
            <person name="Martin F."/>
            <person name="Kauserud H."/>
        </authorList>
    </citation>
    <scope>NUCLEOTIDE SEQUENCE</scope>
    <source>
        <strain evidence="7">9284</strain>
    </source>
</reference>
<dbReference type="EMBL" id="JARKIF010000002">
    <property type="protein sequence ID" value="KAJ7646713.1"/>
    <property type="molecule type" value="Genomic_DNA"/>
</dbReference>
<feature type="region of interest" description="Disordered" evidence="4">
    <location>
        <begin position="639"/>
        <end position="668"/>
    </location>
</feature>
<dbReference type="GO" id="GO:0000981">
    <property type="term" value="F:DNA-binding transcription factor activity, RNA polymerase II-specific"/>
    <property type="evidence" value="ECO:0007669"/>
    <property type="project" value="InterPro"/>
</dbReference>
<proteinExistence type="predicted"/>
<evidence type="ECO:0000256" key="1">
    <source>
        <dbReference type="ARBA" id="ARBA00004123"/>
    </source>
</evidence>
<comment type="subcellular location">
    <subcellularLocation>
        <location evidence="1">Nucleus</location>
    </subcellularLocation>
</comment>
<dbReference type="PROSITE" id="PS51379">
    <property type="entry name" value="4FE4S_FER_2"/>
    <property type="match status" value="1"/>
</dbReference>
<sequence>MDHAKRRSSCAECQRLKLRCDKNVPCASCIRRGCSSICPKGTLQSSGRGKRSVMSDVPELTGTIAEMGERIRQLEQVLENSYDEEHKRHPILRAPSRHPEPSTPAQVAEVLGSFSINETGEAVYFGPTAGTEALLSIEGASASSSSAHERASFAFMTSSFPFASGRTPNWDPEQALERLFAHLPSEERAWGLCSTFYRNGCWTGIPIEQDEAAELLTSIYQHDWVDVDNPSTICLHKMAVLYFICALGTLVDLDLEPYSLEADHYFDLGCAALSVNSLFEHQTVVTVRALFLLTLYYAHGGRRFTMDGAWSTISLASSIAQSLGMHRASFGSKLPSREASRCRALFWEIYTIETVYGLSVGRPTGTFLSNVSCPFPPDEDLGNEPFVKFFPGYRQARWEWTKEVIVPIMESFLTVSKPSYETVLQLDSMLRRYIMRAPFDSFVASPDDGVPQTWIQQHIFPHLTNIMVMYIHTGSLLEAIQEKPVNPLESSYATSFLAGYRSASEIIKSNIKNFSTHPALFTRWWGVWKSLFSAGVVLGNVAARYPCSPVAPQAMVEFLAAVDLIEKGAVSSGRARGGLAILQRLREKAIAAYIEKTGHKLTPPPPTPMAIKAEDEDMMNIFAGYTRIVANKVLERGLEGRSSPASSSQTQTTDSPGLYTPPTPLPSLLEESTFKNNNRKSIQLELPRNPPPRSVSGYDPAFIEYFSGQLPLYEEMLSVPQLPQSMPFQDAGFFFTYPPNSGVPAAGAGAGHGELDWQTGQEFQWGQLLDTL</sequence>
<dbReference type="CDD" id="cd12148">
    <property type="entry name" value="fungal_TF_MHR"/>
    <property type="match status" value="1"/>
</dbReference>
<keyword evidence="8" id="KW-1185">Reference proteome</keyword>
<dbReference type="SMART" id="SM00906">
    <property type="entry name" value="Fungal_trans"/>
    <property type="match status" value="1"/>
</dbReference>
<organism evidence="7 8">
    <name type="scientific">Roridomyces roridus</name>
    <dbReference type="NCBI Taxonomy" id="1738132"/>
    <lineage>
        <taxon>Eukaryota</taxon>
        <taxon>Fungi</taxon>
        <taxon>Dikarya</taxon>
        <taxon>Basidiomycota</taxon>
        <taxon>Agaricomycotina</taxon>
        <taxon>Agaricomycetes</taxon>
        <taxon>Agaricomycetidae</taxon>
        <taxon>Agaricales</taxon>
        <taxon>Marasmiineae</taxon>
        <taxon>Mycenaceae</taxon>
        <taxon>Roridomyces</taxon>
    </lineage>
</organism>
<evidence type="ECO:0000259" key="5">
    <source>
        <dbReference type="PROSITE" id="PS50048"/>
    </source>
</evidence>
<dbReference type="PANTHER" id="PTHR31001:SF56">
    <property type="entry name" value="ZN(2)-C6 FUNGAL-TYPE DOMAIN-CONTAINING PROTEIN"/>
    <property type="match status" value="1"/>
</dbReference>
<dbReference type="GO" id="GO:0005634">
    <property type="term" value="C:nucleus"/>
    <property type="evidence" value="ECO:0007669"/>
    <property type="project" value="UniProtKB-SubCell"/>
</dbReference>
<dbReference type="InterPro" id="IPR050613">
    <property type="entry name" value="Sec_Metabolite_Reg"/>
</dbReference>
<evidence type="ECO:0000313" key="8">
    <source>
        <dbReference type="Proteomes" id="UP001221142"/>
    </source>
</evidence>